<name>A0A1G9SGY1_9BACT</name>
<evidence type="ECO:0000313" key="3">
    <source>
        <dbReference type="EMBL" id="SDM34689.1"/>
    </source>
</evidence>
<dbReference type="Proteomes" id="UP000198510">
    <property type="component" value="Unassembled WGS sequence"/>
</dbReference>
<sequence length="42" mass="4949">MFVRRYFLLLLLTGCLSACRTQSGPSKPPHLYHQDSRYVKHK</sequence>
<evidence type="ECO:0000256" key="1">
    <source>
        <dbReference type="SAM" id="MobiDB-lite"/>
    </source>
</evidence>
<protein>
    <recommendedName>
        <fullName evidence="5">Lipoprotein</fullName>
    </recommendedName>
</protein>
<evidence type="ECO:0000313" key="4">
    <source>
        <dbReference type="Proteomes" id="UP000198510"/>
    </source>
</evidence>
<reference evidence="3 4" key="1">
    <citation type="submission" date="2016-10" db="EMBL/GenBank/DDBJ databases">
        <authorList>
            <person name="de Groot N.N."/>
        </authorList>
    </citation>
    <scope>NUCLEOTIDE SEQUENCE [LARGE SCALE GENOMIC DNA]</scope>
    <source>
        <strain evidence="3 4">DSM 25186</strain>
    </source>
</reference>
<gene>
    <name evidence="3" type="ORF">SAMN05421823_112160</name>
</gene>
<feature type="region of interest" description="Disordered" evidence="1">
    <location>
        <begin position="21"/>
        <end position="42"/>
    </location>
</feature>
<feature type="chain" id="PRO_5011592260" description="Lipoprotein" evidence="2">
    <location>
        <begin position="19"/>
        <end position="42"/>
    </location>
</feature>
<dbReference type="STRING" id="1075417.SAMN05421823_112160"/>
<evidence type="ECO:0008006" key="5">
    <source>
        <dbReference type="Google" id="ProtNLM"/>
    </source>
</evidence>
<dbReference type="AlphaFoldDB" id="A0A1G9SGY1"/>
<accession>A0A1G9SGY1</accession>
<feature type="signal peptide" evidence="2">
    <location>
        <begin position="1"/>
        <end position="18"/>
    </location>
</feature>
<organism evidence="3 4">
    <name type="scientific">Catalinimonas alkaloidigena</name>
    <dbReference type="NCBI Taxonomy" id="1075417"/>
    <lineage>
        <taxon>Bacteria</taxon>
        <taxon>Pseudomonadati</taxon>
        <taxon>Bacteroidota</taxon>
        <taxon>Cytophagia</taxon>
        <taxon>Cytophagales</taxon>
        <taxon>Catalimonadaceae</taxon>
        <taxon>Catalinimonas</taxon>
    </lineage>
</organism>
<keyword evidence="2" id="KW-0732">Signal</keyword>
<evidence type="ECO:0000256" key="2">
    <source>
        <dbReference type="SAM" id="SignalP"/>
    </source>
</evidence>
<proteinExistence type="predicted"/>
<keyword evidence="4" id="KW-1185">Reference proteome</keyword>
<feature type="compositionally biased region" description="Basic and acidic residues" evidence="1">
    <location>
        <begin position="32"/>
        <end position="42"/>
    </location>
</feature>
<dbReference type="EMBL" id="FNFO01000012">
    <property type="protein sequence ID" value="SDM34689.1"/>
    <property type="molecule type" value="Genomic_DNA"/>
</dbReference>